<dbReference type="InterPro" id="IPR004090">
    <property type="entry name" value="Chemotax_Me-accpt_rcpt"/>
</dbReference>
<dbReference type="InterPro" id="IPR004089">
    <property type="entry name" value="MCPsignal_dom"/>
</dbReference>
<evidence type="ECO:0000256" key="6">
    <source>
        <dbReference type="ARBA" id="ARBA00023224"/>
    </source>
</evidence>
<feature type="domain" description="Methyl-accepting transducer" evidence="11">
    <location>
        <begin position="378"/>
        <end position="614"/>
    </location>
</feature>
<dbReference type="GO" id="GO:0007165">
    <property type="term" value="P:signal transduction"/>
    <property type="evidence" value="ECO:0007669"/>
    <property type="project" value="UniProtKB-KW"/>
</dbReference>
<keyword evidence="4 10" id="KW-1133">Transmembrane helix</keyword>
<keyword evidence="2" id="KW-0145">Chemotaxis</keyword>
<evidence type="ECO:0000256" key="4">
    <source>
        <dbReference type="ARBA" id="ARBA00022989"/>
    </source>
</evidence>
<dbReference type="PROSITE" id="PS50111">
    <property type="entry name" value="CHEMOTAXIS_TRANSDUC_2"/>
    <property type="match status" value="1"/>
</dbReference>
<comment type="similarity">
    <text evidence="7">Belongs to the methyl-accepting chemotaxis (MCP) protein family.</text>
</comment>
<feature type="domain" description="HAMP" evidence="12">
    <location>
        <begin position="321"/>
        <end position="373"/>
    </location>
</feature>
<dbReference type="SMART" id="SM00283">
    <property type="entry name" value="MA"/>
    <property type="match status" value="1"/>
</dbReference>
<dbReference type="Pfam" id="PF00015">
    <property type="entry name" value="MCPsignal"/>
    <property type="match status" value="1"/>
</dbReference>
<dbReference type="FunFam" id="1.10.287.950:FF:000001">
    <property type="entry name" value="Methyl-accepting chemotaxis sensory transducer"/>
    <property type="match status" value="1"/>
</dbReference>
<dbReference type="EMBL" id="AMCZ02000003">
    <property type="protein sequence ID" value="EWC42699.1"/>
    <property type="molecule type" value="Genomic_DNA"/>
</dbReference>
<comment type="caution">
    <text evidence="14">The sequence shown here is derived from an EMBL/GenBank/DDBJ whole genome shotgun (WGS) entry which is preliminary data.</text>
</comment>
<dbReference type="PROSITE" id="PS50885">
    <property type="entry name" value="HAMP"/>
    <property type="match status" value="1"/>
</dbReference>
<dbReference type="GO" id="GO:0004888">
    <property type="term" value="F:transmembrane signaling receptor activity"/>
    <property type="evidence" value="ECO:0007669"/>
    <property type="project" value="InterPro"/>
</dbReference>
<evidence type="ECO:0000256" key="10">
    <source>
        <dbReference type="SAM" id="Phobius"/>
    </source>
</evidence>
<dbReference type="InterPro" id="IPR032255">
    <property type="entry name" value="HBM"/>
</dbReference>
<feature type="coiled-coil region" evidence="9">
    <location>
        <begin position="71"/>
        <end position="98"/>
    </location>
</feature>
<dbReference type="Pfam" id="PF00672">
    <property type="entry name" value="HAMP"/>
    <property type="match status" value="1"/>
</dbReference>
<dbReference type="AlphaFoldDB" id="A0A061JVZ2"/>
<keyword evidence="6 8" id="KW-0807">Transducer</keyword>
<dbReference type="OrthoDB" id="2489132at2"/>
<dbReference type="SUPFAM" id="SSF58104">
    <property type="entry name" value="Methyl-accepting chemotaxis protein (MCP) signaling domain"/>
    <property type="match status" value="1"/>
</dbReference>
<dbReference type="RefSeq" id="WP_003297086.1">
    <property type="nucleotide sequence ID" value="NZ_KK020676.1"/>
</dbReference>
<dbReference type="SMART" id="SM00304">
    <property type="entry name" value="HAMP"/>
    <property type="match status" value="2"/>
</dbReference>
<accession>A0A061JVZ2</accession>
<evidence type="ECO:0000256" key="7">
    <source>
        <dbReference type="ARBA" id="ARBA00029447"/>
    </source>
</evidence>
<keyword evidence="9" id="KW-0175">Coiled coil</keyword>
<dbReference type="SMART" id="SM01358">
    <property type="entry name" value="HBM"/>
    <property type="match status" value="1"/>
</dbReference>
<dbReference type="eggNOG" id="COG0840">
    <property type="taxonomic scope" value="Bacteria"/>
</dbReference>
<evidence type="ECO:0000256" key="5">
    <source>
        <dbReference type="ARBA" id="ARBA00023136"/>
    </source>
</evidence>
<feature type="domain" description="HBM" evidence="13">
    <location>
        <begin position="44"/>
        <end position="294"/>
    </location>
</feature>
<dbReference type="PANTHER" id="PTHR32089:SF120">
    <property type="entry name" value="METHYL-ACCEPTING CHEMOTAXIS PROTEIN TLPQ"/>
    <property type="match status" value="1"/>
</dbReference>
<dbReference type="PROSITE" id="PS51753">
    <property type="entry name" value="HBM"/>
    <property type="match status" value="1"/>
</dbReference>
<dbReference type="Proteomes" id="UP000026923">
    <property type="component" value="Unassembled WGS sequence"/>
</dbReference>
<evidence type="ECO:0000313" key="15">
    <source>
        <dbReference type="Proteomes" id="UP000026923"/>
    </source>
</evidence>
<evidence type="ECO:0000313" key="14">
    <source>
        <dbReference type="EMBL" id="EWC42699.1"/>
    </source>
</evidence>
<feature type="coiled-coil region" evidence="9">
    <location>
        <begin position="237"/>
        <end position="296"/>
    </location>
</feature>
<dbReference type="InterPro" id="IPR003660">
    <property type="entry name" value="HAMP_dom"/>
</dbReference>
<proteinExistence type="inferred from homology"/>
<dbReference type="CDD" id="cd11386">
    <property type="entry name" value="MCP_signal"/>
    <property type="match status" value="1"/>
</dbReference>
<dbReference type="GO" id="GO:0016020">
    <property type="term" value="C:membrane"/>
    <property type="evidence" value="ECO:0007669"/>
    <property type="project" value="UniProtKB-SubCell"/>
</dbReference>
<keyword evidence="3 10" id="KW-0812">Transmembrane</keyword>
<evidence type="ECO:0000256" key="9">
    <source>
        <dbReference type="SAM" id="Coils"/>
    </source>
</evidence>
<keyword evidence="5 10" id="KW-0472">Membrane</keyword>
<evidence type="ECO:0000259" key="11">
    <source>
        <dbReference type="PROSITE" id="PS50111"/>
    </source>
</evidence>
<gene>
    <name evidence="14" type="ORF">B597_004630</name>
</gene>
<dbReference type="PRINTS" id="PR00260">
    <property type="entry name" value="CHEMTRNSDUCR"/>
</dbReference>
<reference evidence="14 15" key="1">
    <citation type="journal article" date="2013" name="Genome Announc.">
        <title>Draft Genome of the Nitrogen-Fixing Bacterium Pseudomonas stutzeri Strain KOS6 Isolated from Industrial Hydrocarbon Sludge.</title>
        <authorList>
            <person name="Grigoryeva T.V."/>
            <person name="Laikov A.V."/>
            <person name="Naumova R.P."/>
            <person name="Manolov A.I."/>
            <person name="Larin A.K."/>
            <person name="Karpova I.Y."/>
            <person name="Semashko T.A."/>
            <person name="Alexeev D.G."/>
            <person name="Kostryukova E.S."/>
            <person name="Muller R."/>
            <person name="Govorun V.M."/>
        </authorList>
    </citation>
    <scope>NUCLEOTIDE SEQUENCE [LARGE SCALE GENOMIC DNA]</scope>
    <source>
        <strain evidence="14 15">KOS6</strain>
    </source>
</reference>
<protein>
    <submittedName>
        <fullName evidence="14">Chemotaxis protein</fullName>
    </submittedName>
</protein>
<sequence>MESVLNFFSNLPVGKKLIYGFGVVLLLTLGVAGTGFIAVDEILARANQINQFSTVNASILAARGDERDYALTRQQASADALHRSLQRLNDELATLAIDSSDVEQPHLARIRQAADEYGRQFDEYGVLIERGVALRARMQEAAQVSREEFEFIELDMYDAVRVLQLEGDRLKGSDPLTIAEATSGLTKQILDMRTLENVYVGNSSDAAVESWKELHGNVTAVGGNLKVWLDDEQKASMDKALAELENYRAAFDEFRLNRSKRLALERSMAQQSEVVIDAAREALASATVAMEQQRRSTYTLLAVIGALAIFIGLLAAVSISRMIVGPLRAIVQQAQRVAGGDLTYSQASIRRDEVGQLQNAMHSMTESLRTLIGRIGGGVSQIATAAEQLSAVTAQTSAGVQTQRLETEQVATAMHEMAATVQEVARNAEQASSAARQADQQARQGDRVVQDAVGQIGNLAGEVDQSAHAIEALHAESGRIGSVLEVIRAVAEQTNLLALNAAIEAARAGEQGRGFAVVADEVRALARRTHDSTEEIEGLIGNLQRVAQQAVEQMRNSRDLTQRTVELANEAGVALGRITESVSTIEQMNQQIAAAAEEQSAVAENISESVTRVRDIGDQSASATEQTAGASAELARLGVELQELVRQFRT</sequence>
<dbReference type="Pfam" id="PF16591">
    <property type="entry name" value="HBM"/>
    <property type="match status" value="1"/>
</dbReference>
<dbReference type="Gene3D" id="1.10.287.950">
    <property type="entry name" value="Methyl-accepting chemotaxis protein"/>
    <property type="match status" value="1"/>
</dbReference>
<dbReference type="HOGENOM" id="CLU_000445_107_27_6"/>
<evidence type="ECO:0000259" key="13">
    <source>
        <dbReference type="PROSITE" id="PS51753"/>
    </source>
</evidence>
<evidence type="ECO:0000256" key="1">
    <source>
        <dbReference type="ARBA" id="ARBA00004141"/>
    </source>
</evidence>
<dbReference type="PANTHER" id="PTHR32089">
    <property type="entry name" value="METHYL-ACCEPTING CHEMOTAXIS PROTEIN MCPB"/>
    <property type="match status" value="1"/>
</dbReference>
<organism evidence="14 15">
    <name type="scientific">Stutzerimonas stutzeri KOS6</name>
    <dbReference type="NCBI Taxonomy" id="1218352"/>
    <lineage>
        <taxon>Bacteria</taxon>
        <taxon>Pseudomonadati</taxon>
        <taxon>Pseudomonadota</taxon>
        <taxon>Gammaproteobacteria</taxon>
        <taxon>Pseudomonadales</taxon>
        <taxon>Pseudomonadaceae</taxon>
        <taxon>Stutzerimonas</taxon>
    </lineage>
</organism>
<evidence type="ECO:0000256" key="8">
    <source>
        <dbReference type="PROSITE-ProRule" id="PRU00284"/>
    </source>
</evidence>
<name>A0A061JVZ2_STUST</name>
<evidence type="ECO:0000256" key="2">
    <source>
        <dbReference type="ARBA" id="ARBA00022500"/>
    </source>
</evidence>
<feature type="transmembrane region" description="Helical" evidence="10">
    <location>
        <begin position="298"/>
        <end position="319"/>
    </location>
</feature>
<feature type="transmembrane region" description="Helical" evidence="10">
    <location>
        <begin position="17"/>
        <end position="39"/>
    </location>
</feature>
<comment type="subcellular location">
    <subcellularLocation>
        <location evidence="1">Membrane</location>
        <topology evidence="1">Multi-pass membrane protein</topology>
    </subcellularLocation>
</comment>
<evidence type="ECO:0000256" key="3">
    <source>
        <dbReference type="ARBA" id="ARBA00022692"/>
    </source>
</evidence>
<dbReference type="CDD" id="cd06225">
    <property type="entry name" value="HAMP"/>
    <property type="match status" value="1"/>
</dbReference>
<evidence type="ECO:0000259" key="12">
    <source>
        <dbReference type="PROSITE" id="PS50885"/>
    </source>
</evidence>
<feature type="coiled-coil region" evidence="9">
    <location>
        <begin position="578"/>
        <end position="605"/>
    </location>
</feature>
<dbReference type="GO" id="GO:0006935">
    <property type="term" value="P:chemotaxis"/>
    <property type="evidence" value="ECO:0007669"/>
    <property type="project" value="UniProtKB-KW"/>
</dbReference>